<evidence type="ECO:0000259" key="1">
    <source>
        <dbReference type="Pfam" id="PF09084"/>
    </source>
</evidence>
<dbReference type="PANTHER" id="PTHR30024:SF42">
    <property type="entry name" value="ALIPHATIC SULFONATES-BINDING PROTEIN-RELATED"/>
    <property type="match status" value="1"/>
</dbReference>
<accession>A0ABV8S1U7</accession>
<reference evidence="3" key="1">
    <citation type="journal article" date="2019" name="Int. J. Syst. Evol. Microbiol.">
        <title>The Global Catalogue of Microorganisms (GCM) 10K type strain sequencing project: providing services to taxonomists for standard genome sequencing and annotation.</title>
        <authorList>
            <consortium name="The Broad Institute Genomics Platform"/>
            <consortium name="The Broad Institute Genome Sequencing Center for Infectious Disease"/>
            <person name="Wu L."/>
            <person name="Ma J."/>
        </authorList>
    </citation>
    <scope>NUCLEOTIDE SEQUENCE [LARGE SCALE GENOMIC DNA]</scope>
    <source>
        <strain evidence="3">CGMCC 1.19029</strain>
    </source>
</reference>
<dbReference type="Gene3D" id="3.40.190.10">
    <property type="entry name" value="Periplasmic binding protein-like II"/>
    <property type="match status" value="2"/>
</dbReference>
<name>A0ABV8S1U7_9BURK</name>
<dbReference type="PROSITE" id="PS51318">
    <property type="entry name" value="TAT"/>
    <property type="match status" value="1"/>
</dbReference>
<proteinExistence type="predicted"/>
<comment type="caution">
    <text evidence="2">The sequence shown here is derived from an EMBL/GenBank/DDBJ whole genome shotgun (WGS) entry which is preliminary data.</text>
</comment>
<dbReference type="SUPFAM" id="SSF53850">
    <property type="entry name" value="Periplasmic binding protein-like II"/>
    <property type="match status" value="1"/>
</dbReference>
<dbReference type="Proteomes" id="UP001595756">
    <property type="component" value="Unassembled WGS sequence"/>
</dbReference>
<keyword evidence="3" id="KW-1185">Reference proteome</keyword>
<dbReference type="RefSeq" id="WP_376814015.1">
    <property type="nucleotide sequence ID" value="NZ_JBHSDY010000010.1"/>
</dbReference>
<evidence type="ECO:0000313" key="2">
    <source>
        <dbReference type="EMBL" id="MFC4299484.1"/>
    </source>
</evidence>
<dbReference type="PANTHER" id="PTHR30024">
    <property type="entry name" value="ALIPHATIC SULFONATES-BINDING PROTEIN-RELATED"/>
    <property type="match status" value="1"/>
</dbReference>
<sequence>MNTGVTRRELLLGAVGAVGAWALGAPSARAQSKTGGFRFADNPSISWPQPYIASQQGLWKKNGIEVLPTPQRFGTGQSSLNALLQSDEVHMAVVAETPVTLALIAKMPLRLITGLSSTTWKISTRRSAGIGSLAELAGHRLGVAVGTSAEYFMDSALNSVGLTQKDVTVINVKPTDMVPALSGGSLDAFFIWDPFRFEARRILGDEYVELDFPAFRSNSFLVTKADFVERHHDAIAPILKALIEANGIMAAAPAESAAYMAGLIGIDPQIASDIWKAHTYDVALRGDMVKALENYSRYVIDKGIVAPGTEIPDFRSTMLIEDLKQVDAGRVDHG</sequence>
<feature type="domain" description="SsuA/THI5-like" evidence="1">
    <location>
        <begin position="51"/>
        <end position="255"/>
    </location>
</feature>
<dbReference type="Pfam" id="PF09084">
    <property type="entry name" value="NMT1"/>
    <property type="match status" value="1"/>
</dbReference>
<dbReference type="InterPro" id="IPR006311">
    <property type="entry name" value="TAT_signal"/>
</dbReference>
<protein>
    <submittedName>
        <fullName evidence="2">ABC transporter substrate-binding protein</fullName>
    </submittedName>
</protein>
<dbReference type="InterPro" id="IPR015168">
    <property type="entry name" value="SsuA/THI5"/>
</dbReference>
<evidence type="ECO:0000313" key="3">
    <source>
        <dbReference type="Proteomes" id="UP001595756"/>
    </source>
</evidence>
<gene>
    <name evidence="2" type="ORF">ACFO0J_15680</name>
</gene>
<organism evidence="2 3">
    <name type="scientific">Castellaniella hirudinis</name>
    <dbReference type="NCBI Taxonomy" id="1144617"/>
    <lineage>
        <taxon>Bacteria</taxon>
        <taxon>Pseudomonadati</taxon>
        <taxon>Pseudomonadota</taxon>
        <taxon>Betaproteobacteria</taxon>
        <taxon>Burkholderiales</taxon>
        <taxon>Alcaligenaceae</taxon>
        <taxon>Castellaniella</taxon>
    </lineage>
</organism>
<dbReference type="EMBL" id="JBHSDY010000010">
    <property type="protein sequence ID" value="MFC4299484.1"/>
    <property type="molecule type" value="Genomic_DNA"/>
</dbReference>
<dbReference type="CDD" id="cd01008">
    <property type="entry name" value="PBP2_NrtA_SsuA_CpmA_like"/>
    <property type="match status" value="1"/>
</dbReference>